<evidence type="ECO:0000313" key="1">
    <source>
        <dbReference type="EMBL" id="CAB4539747.1"/>
    </source>
</evidence>
<dbReference type="AlphaFoldDB" id="A0A6J6BMB5"/>
<dbReference type="EMBL" id="CAEZSB010000115">
    <property type="protein sequence ID" value="CAB4539747.1"/>
    <property type="molecule type" value="Genomic_DNA"/>
</dbReference>
<gene>
    <name evidence="1" type="ORF">UFOPK1395_00981</name>
</gene>
<sequence>MQFWGKKILNKIVIVGGIKSPWMKNEFCTTRFVGTPSAITSCLNQENGLSYLQNNWPDPATNVQLYGSTGGPIEGSDYLFRSNPVYLFASGNESELSGSVYFASPHELTHAAQQYFRKPAPTYSEVQLGWNAIFQANARANSINELFFGPMAWIEGSAMYVGVALGEMRNPGTITSYIPTKPNYLNTNVAPKISELIDPSTYPCNCGPGDFLGRSYWTGGLLTELIIAKFGVDGYLNFMSEIGIQGNTKEGTFSSAFSKSFGTSWNGFAAIADRYIADMFAGNQIDAKNY</sequence>
<name>A0A6J6BMB5_9ZZZZ</name>
<accession>A0A6J6BMB5</accession>
<proteinExistence type="predicted"/>
<protein>
    <submittedName>
        <fullName evidence="1">Unannotated protein</fullName>
    </submittedName>
</protein>
<organism evidence="1">
    <name type="scientific">freshwater metagenome</name>
    <dbReference type="NCBI Taxonomy" id="449393"/>
    <lineage>
        <taxon>unclassified sequences</taxon>
        <taxon>metagenomes</taxon>
        <taxon>ecological metagenomes</taxon>
    </lineage>
</organism>
<reference evidence="1" key="1">
    <citation type="submission" date="2020-05" db="EMBL/GenBank/DDBJ databases">
        <authorList>
            <person name="Chiriac C."/>
            <person name="Salcher M."/>
            <person name="Ghai R."/>
            <person name="Kavagutti S V."/>
        </authorList>
    </citation>
    <scope>NUCLEOTIDE SEQUENCE</scope>
</reference>